<dbReference type="GO" id="GO:0006313">
    <property type="term" value="P:DNA transposition"/>
    <property type="evidence" value="ECO:0007669"/>
    <property type="project" value="InterPro"/>
</dbReference>
<evidence type="ECO:0000313" key="2">
    <source>
        <dbReference type="EMBL" id="SKA15937.1"/>
    </source>
</evidence>
<reference evidence="2 3" key="1">
    <citation type="submission" date="2017-02" db="EMBL/GenBank/DDBJ databases">
        <authorList>
            <person name="Peterson S.W."/>
        </authorList>
    </citation>
    <scope>NUCLEOTIDE SEQUENCE [LARGE SCALE GENOMIC DNA]</scope>
    <source>
        <strain evidence="2 3">DSM 21749</strain>
    </source>
</reference>
<dbReference type="Gene3D" id="3.30.70.1290">
    <property type="entry name" value="Transposase IS200-like"/>
    <property type="match status" value="1"/>
</dbReference>
<dbReference type="GO" id="GO:0004803">
    <property type="term" value="F:transposase activity"/>
    <property type="evidence" value="ECO:0007669"/>
    <property type="project" value="InterPro"/>
</dbReference>
<dbReference type="NCBIfam" id="NF047646">
    <property type="entry name" value="REP_Tyr_transpos"/>
    <property type="match status" value="1"/>
</dbReference>
<dbReference type="EMBL" id="FUXP01000009">
    <property type="protein sequence ID" value="SKA15937.1"/>
    <property type="molecule type" value="Genomic_DNA"/>
</dbReference>
<sequence length="157" mass="18024">MGHLSPIRRGHAALRRGRTSLPNQVYLVTFTTHLRQSVFTDDACACAMSRAVTDPRLWPSSELLAWVLMPDHWHGLLALGERDYLPSLVQRVKTNTARHVRQVDPTIERVWSKAYHDRALRAEDDIVVAARYVVMNPVRAGLVQRVGQYPYWNAIWL</sequence>
<dbReference type="OrthoDB" id="9791101at2"/>
<dbReference type="AlphaFoldDB" id="A0A1T4RJ74"/>
<dbReference type="SUPFAM" id="SSF143422">
    <property type="entry name" value="Transposase IS200-like"/>
    <property type="match status" value="1"/>
</dbReference>
<dbReference type="GO" id="GO:0043565">
    <property type="term" value="F:sequence-specific DNA binding"/>
    <property type="evidence" value="ECO:0007669"/>
    <property type="project" value="TreeGrafter"/>
</dbReference>
<evidence type="ECO:0000313" key="3">
    <source>
        <dbReference type="Proteomes" id="UP000190061"/>
    </source>
</evidence>
<accession>A0A1T4RJ74</accession>
<dbReference type="InterPro" id="IPR052715">
    <property type="entry name" value="RAYT_transposase"/>
</dbReference>
<gene>
    <name evidence="2" type="ORF">SAMN02745674_02201</name>
</gene>
<dbReference type="RefSeq" id="WP_078758761.1">
    <property type="nucleotide sequence ID" value="NZ_FUXP01000009.1"/>
</dbReference>
<feature type="domain" description="Transposase IS200-like" evidence="1">
    <location>
        <begin position="21"/>
        <end position="136"/>
    </location>
</feature>
<dbReference type="Proteomes" id="UP000190061">
    <property type="component" value="Unassembled WGS sequence"/>
</dbReference>
<protein>
    <submittedName>
        <fullName evidence="2">REP element-mobilizing transposase RayT</fullName>
    </submittedName>
</protein>
<evidence type="ECO:0000259" key="1">
    <source>
        <dbReference type="SMART" id="SM01321"/>
    </source>
</evidence>
<proteinExistence type="predicted"/>
<dbReference type="SMART" id="SM01321">
    <property type="entry name" value="Y1_Tnp"/>
    <property type="match status" value="1"/>
</dbReference>
<dbReference type="PANTHER" id="PTHR36966:SF1">
    <property type="entry name" value="REP-ASSOCIATED TYROSINE TRANSPOSASE"/>
    <property type="match status" value="1"/>
</dbReference>
<keyword evidence="3" id="KW-1185">Reference proteome</keyword>
<dbReference type="Pfam" id="PF01797">
    <property type="entry name" value="Y1_Tnp"/>
    <property type="match status" value="1"/>
</dbReference>
<name>A0A1T4RJ74_9GAMM</name>
<dbReference type="InterPro" id="IPR036515">
    <property type="entry name" value="Transposase_17_sf"/>
</dbReference>
<dbReference type="InterPro" id="IPR002686">
    <property type="entry name" value="Transposase_17"/>
</dbReference>
<dbReference type="PANTHER" id="PTHR36966">
    <property type="entry name" value="REP-ASSOCIATED TYROSINE TRANSPOSASE"/>
    <property type="match status" value="1"/>
</dbReference>
<organism evidence="2 3">
    <name type="scientific">Lysobacter spongiicola DSM 21749</name>
    <dbReference type="NCBI Taxonomy" id="1122188"/>
    <lineage>
        <taxon>Bacteria</taxon>
        <taxon>Pseudomonadati</taxon>
        <taxon>Pseudomonadota</taxon>
        <taxon>Gammaproteobacteria</taxon>
        <taxon>Lysobacterales</taxon>
        <taxon>Lysobacteraceae</taxon>
        <taxon>Novilysobacter</taxon>
    </lineage>
</organism>